<evidence type="ECO:0000259" key="8">
    <source>
        <dbReference type="Pfam" id="PF23639"/>
    </source>
</evidence>
<dbReference type="InterPro" id="IPR036977">
    <property type="entry name" value="DNA_primase_Znf_CHC2"/>
</dbReference>
<evidence type="ECO:0000256" key="5">
    <source>
        <dbReference type="ARBA" id="ARBA00022705"/>
    </source>
</evidence>
<dbReference type="InterPro" id="IPR034154">
    <property type="entry name" value="TOPRIM_DnaG/twinkle"/>
</dbReference>
<keyword evidence="6" id="KW-0804">Transcription</keyword>
<keyword evidence="4" id="KW-0548">Nucleotidyltransferase</keyword>
<gene>
    <name evidence="9" type="ORF">CVN68_03325</name>
</gene>
<dbReference type="InterPro" id="IPR006171">
    <property type="entry name" value="TOPRIM_dom"/>
</dbReference>
<evidence type="ECO:0000313" key="10">
    <source>
        <dbReference type="Proteomes" id="UP000229081"/>
    </source>
</evidence>
<keyword evidence="2" id="KW-0639">Primosome</keyword>
<keyword evidence="3" id="KW-0808">Transferase</keyword>
<dbReference type="CDD" id="cd01029">
    <property type="entry name" value="TOPRIM_primases"/>
    <property type="match status" value="1"/>
</dbReference>
<keyword evidence="1" id="KW-0240">DNA-directed RNA polymerase</keyword>
<dbReference type="Pfam" id="PF23639">
    <property type="entry name" value="DUF7146"/>
    <property type="match status" value="1"/>
</dbReference>
<evidence type="ECO:0000256" key="4">
    <source>
        <dbReference type="ARBA" id="ARBA00022695"/>
    </source>
</evidence>
<dbReference type="GO" id="GO:0008270">
    <property type="term" value="F:zinc ion binding"/>
    <property type="evidence" value="ECO:0007669"/>
    <property type="project" value="InterPro"/>
</dbReference>
<proteinExistence type="predicted"/>
<evidence type="ECO:0000256" key="3">
    <source>
        <dbReference type="ARBA" id="ARBA00022679"/>
    </source>
</evidence>
<feature type="domain" description="Toprim" evidence="7">
    <location>
        <begin position="203"/>
        <end position="293"/>
    </location>
</feature>
<reference evidence="9 10" key="1">
    <citation type="submission" date="2017-11" db="EMBL/GenBank/DDBJ databases">
        <title>Complete genome sequence of Sphingomonas sp. Strain Cra20, a psychrotolerant potential plant growth promoting rhizobacteria.</title>
        <authorList>
            <person name="Luo Y."/>
        </authorList>
    </citation>
    <scope>NUCLEOTIDE SEQUENCE [LARGE SCALE GENOMIC DNA]</scope>
    <source>
        <strain evidence="9 10">Cra20</strain>
    </source>
</reference>
<protein>
    <submittedName>
        <fullName evidence="9">Virulence-associated protein E</fullName>
    </submittedName>
</protein>
<evidence type="ECO:0000256" key="1">
    <source>
        <dbReference type="ARBA" id="ARBA00022478"/>
    </source>
</evidence>
<evidence type="ECO:0000313" key="9">
    <source>
        <dbReference type="EMBL" id="ATY34399.1"/>
    </source>
</evidence>
<accession>A0A2K8MQW2</accession>
<dbReference type="GO" id="GO:0000428">
    <property type="term" value="C:DNA-directed RNA polymerase complex"/>
    <property type="evidence" value="ECO:0007669"/>
    <property type="project" value="UniProtKB-KW"/>
</dbReference>
<organism evidence="9 10">
    <name type="scientific">Sphingomonas psychrotolerans</name>
    <dbReference type="NCBI Taxonomy" id="1327635"/>
    <lineage>
        <taxon>Bacteria</taxon>
        <taxon>Pseudomonadati</taxon>
        <taxon>Pseudomonadota</taxon>
        <taxon>Alphaproteobacteria</taxon>
        <taxon>Sphingomonadales</taxon>
        <taxon>Sphingomonadaceae</taxon>
        <taxon>Sphingomonas</taxon>
    </lineage>
</organism>
<dbReference type="GO" id="GO:0003677">
    <property type="term" value="F:DNA binding"/>
    <property type="evidence" value="ECO:0007669"/>
    <property type="project" value="InterPro"/>
</dbReference>
<keyword evidence="10" id="KW-1185">Reference proteome</keyword>
<name>A0A2K8MQW2_9SPHN</name>
<dbReference type="KEGG" id="sphc:CVN68_03325"/>
<dbReference type="GO" id="GO:1990077">
    <property type="term" value="C:primosome complex"/>
    <property type="evidence" value="ECO:0007669"/>
    <property type="project" value="UniProtKB-KW"/>
</dbReference>
<dbReference type="GO" id="GO:0016779">
    <property type="term" value="F:nucleotidyltransferase activity"/>
    <property type="evidence" value="ECO:0007669"/>
    <property type="project" value="UniProtKB-KW"/>
</dbReference>
<dbReference type="Gene3D" id="3.90.580.10">
    <property type="entry name" value="Zinc finger, CHC2-type domain"/>
    <property type="match status" value="1"/>
</dbReference>
<dbReference type="AlphaFoldDB" id="A0A2K8MQW2"/>
<sequence length="303" mass="32859">MSVLAQRLDLEAAASGLVTRLGGVWRPSGTMCRCPAHNDRTPSLSVRVGDSSLLFKCFAGCNGVEILRAIRRLNFEVPVSPASGSTGASDRDAAMAERARMLWGEALPIGDTPADAYLASRGILNLSPALRFHPRTPLGRGRAVRFRPALIAAIEERSLVVAVQRIFLERGAARLARDLTKPKLALGRPLSGAVRLHRAGKCLGIAEGVETAESAAALLGIPVWATLGAERLARIGIPDFVERLILLPDNDRAGRLAEQQARIAYARADRTIETVWPWYRLNDWNRVLLREGKGVGDRVRLAA</sequence>
<evidence type="ECO:0000256" key="6">
    <source>
        <dbReference type="ARBA" id="ARBA00023163"/>
    </source>
</evidence>
<dbReference type="Pfam" id="PF13362">
    <property type="entry name" value="Toprim_3"/>
    <property type="match status" value="1"/>
</dbReference>
<dbReference type="SUPFAM" id="SSF57783">
    <property type="entry name" value="Zinc beta-ribbon"/>
    <property type="match status" value="1"/>
</dbReference>
<dbReference type="Proteomes" id="UP000229081">
    <property type="component" value="Chromosome"/>
</dbReference>
<dbReference type="GO" id="GO:0006269">
    <property type="term" value="P:DNA replication, synthesis of primer"/>
    <property type="evidence" value="ECO:0007669"/>
    <property type="project" value="UniProtKB-KW"/>
</dbReference>
<dbReference type="OrthoDB" id="7465087at2"/>
<evidence type="ECO:0000256" key="2">
    <source>
        <dbReference type="ARBA" id="ARBA00022515"/>
    </source>
</evidence>
<feature type="domain" description="DUF7146" evidence="8">
    <location>
        <begin position="95"/>
        <end position="196"/>
    </location>
</feature>
<dbReference type="EMBL" id="CP024923">
    <property type="protein sequence ID" value="ATY34399.1"/>
    <property type="molecule type" value="Genomic_DNA"/>
</dbReference>
<keyword evidence="5" id="KW-0235">DNA replication</keyword>
<evidence type="ECO:0000259" key="7">
    <source>
        <dbReference type="Pfam" id="PF13362"/>
    </source>
</evidence>
<dbReference type="InterPro" id="IPR055570">
    <property type="entry name" value="DUF7146"/>
</dbReference>